<gene>
    <name evidence="1" type="ORF">NIES267_41160</name>
</gene>
<dbReference type="AlphaFoldDB" id="A0A1Z4LTQ6"/>
<name>A0A1Z4LTQ6_9CYAN</name>
<evidence type="ECO:0000313" key="1">
    <source>
        <dbReference type="EMBL" id="BAY84620.1"/>
    </source>
</evidence>
<reference evidence="1 2" key="1">
    <citation type="submission" date="2017-06" db="EMBL/GenBank/DDBJ databases">
        <title>Genome sequencing of cyanobaciteial culture collection at National Institute for Environmental Studies (NIES).</title>
        <authorList>
            <person name="Hirose Y."/>
            <person name="Shimura Y."/>
            <person name="Fujisawa T."/>
            <person name="Nakamura Y."/>
            <person name="Kawachi M."/>
        </authorList>
    </citation>
    <scope>NUCLEOTIDE SEQUENCE [LARGE SCALE GENOMIC DNA]</scope>
    <source>
        <strain evidence="1 2">NIES-267</strain>
    </source>
</reference>
<dbReference type="Proteomes" id="UP000218418">
    <property type="component" value="Chromosome"/>
</dbReference>
<organism evidence="1 2">
    <name type="scientific">Calothrix parasitica NIES-267</name>
    <dbReference type="NCBI Taxonomy" id="1973488"/>
    <lineage>
        <taxon>Bacteria</taxon>
        <taxon>Bacillati</taxon>
        <taxon>Cyanobacteriota</taxon>
        <taxon>Cyanophyceae</taxon>
        <taxon>Nostocales</taxon>
        <taxon>Calotrichaceae</taxon>
        <taxon>Calothrix</taxon>
    </lineage>
</organism>
<accession>A0A1Z4LTQ6</accession>
<proteinExistence type="predicted"/>
<sequence length="221" mass="24335">MLAVNANQARGLDSKAIDVKVWTGRATAIDFSKVNERITQIFLADPTHFTYATDTPLDNGQATTVFLRKIKPLKFPNLTTTNVTNLFVKTRASDGKFHLYTFNLLHSNSSPAYSGLSISNQTPNPSRREPTLQVGSFRKATINDIERGLVSAIRKGYTPPSDPVVTKVREFIALTRNTSDKSLVEIAQNIKVSLPLLTELGLLGIEDSLKQPLPKQSAPNK</sequence>
<protein>
    <submittedName>
        <fullName evidence="1">Uncharacterized protein</fullName>
    </submittedName>
</protein>
<evidence type="ECO:0000313" key="2">
    <source>
        <dbReference type="Proteomes" id="UP000218418"/>
    </source>
</evidence>
<keyword evidence="2" id="KW-1185">Reference proteome</keyword>
<dbReference type="EMBL" id="AP018227">
    <property type="protein sequence ID" value="BAY84620.1"/>
    <property type="molecule type" value="Genomic_DNA"/>
</dbReference>